<keyword evidence="5 9" id="KW-0808">Transferase</keyword>
<protein>
    <submittedName>
        <fullName evidence="9">Mannose/fructose/sorbose PTS transporter subunit IIB</fullName>
        <ecNumber evidence="9">2.7.1.-</ecNumber>
    </submittedName>
</protein>
<evidence type="ECO:0000256" key="3">
    <source>
        <dbReference type="ARBA" id="ARBA00022490"/>
    </source>
</evidence>
<sequence length="166" mass="18274">MTMDVRLARIDDRLIHGQVATSWTKATGINRILVVSDAVAKDELRKKLLKQAAPLGVGVNVITVDKLTEIWTNPKYDVFKAMLLFTNPHDVKRVVDGGVDLKSINIGGMSYSEGKQMVTTAIAVDQADADAFDYLASKGIELEARKVIADKKEDMISILKNKGFLK</sequence>
<dbReference type="SUPFAM" id="SSF52728">
    <property type="entry name" value="PTS IIb component"/>
    <property type="match status" value="1"/>
</dbReference>
<dbReference type="Proteomes" id="UP001059480">
    <property type="component" value="Unassembled WGS sequence"/>
</dbReference>
<evidence type="ECO:0000256" key="7">
    <source>
        <dbReference type="ARBA" id="ARBA00022777"/>
    </source>
</evidence>
<dbReference type="InterPro" id="IPR004720">
    <property type="entry name" value="PTS_IIB_sorbose-sp"/>
</dbReference>
<dbReference type="PROSITE" id="PS51101">
    <property type="entry name" value="PTS_EIIB_TYPE_4"/>
    <property type="match status" value="1"/>
</dbReference>
<evidence type="ECO:0000256" key="1">
    <source>
        <dbReference type="ARBA" id="ARBA00004496"/>
    </source>
</evidence>
<reference evidence="9" key="2">
    <citation type="journal article" date="2023" name="Curr. Microbiol.">
        <title>Granulicatella seriolae sp. nov., a Novel Facultative Anaerobe Isolated from Yellowtail Marine Fish.</title>
        <authorList>
            <person name="Lee M."/>
            <person name="Choi Y.J."/>
            <person name="Farooq A."/>
            <person name="Jeong J.B."/>
            <person name="Jung M.Y."/>
        </authorList>
    </citation>
    <scope>NUCLEOTIDE SEQUENCE</scope>
    <source>
        <strain evidence="9">S8</strain>
    </source>
</reference>
<keyword evidence="2" id="KW-0813">Transport</keyword>
<reference evidence="9" key="3">
    <citation type="journal article" date="2023" name="Microbiol. Resour. Announc.">
        <title>Draft Genome Sequence of Granulicatella sp. Strain S8, Isolated from a Marine Fish, Seriola quinqueradiata.</title>
        <authorList>
            <person name="Lee M."/>
            <person name="Farooq A."/>
            <person name="Jeong J.B."/>
            <person name="Jung M.Y."/>
        </authorList>
    </citation>
    <scope>NUCLEOTIDE SEQUENCE</scope>
    <source>
        <strain evidence="9">S8</strain>
    </source>
</reference>
<comment type="caution">
    <text evidence="9">The sequence shown here is derived from an EMBL/GenBank/DDBJ whole genome shotgun (WGS) entry which is preliminary data.</text>
</comment>
<gene>
    <name evidence="9" type="ORF">NPA36_03760</name>
</gene>
<evidence type="ECO:0000256" key="6">
    <source>
        <dbReference type="ARBA" id="ARBA00022683"/>
    </source>
</evidence>
<organism evidence="9 10">
    <name type="scientific">Granulicatella seriolae</name>
    <dbReference type="NCBI Taxonomy" id="2967226"/>
    <lineage>
        <taxon>Bacteria</taxon>
        <taxon>Bacillati</taxon>
        <taxon>Bacillota</taxon>
        <taxon>Bacilli</taxon>
        <taxon>Lactobacillales</taxon>
        <taxon>Carnobacteriaceae</taxon>
        <taxon>Granulicatella</taxon>
    </lineage>
</organism>
<feature type="domain" description="PTS EIIB type-4" evidence="8">
    <location>
        <begin position="1"/>
        <end position="166"/>
    </location>
</feature>
<evidence type="ECO:0000256" key="5">
    <source>
        <dbReference type="ARBA" id="ARBA00022679"/>
    </source>
</evidence>
<keyword evidence="4" id="KW-0762">Sugar transport</keyword>
<keyword evidence="10" id="KW-1185">Reference proteome</keyword>
<dbReference type="InterPro" id="IPR018455">
    <property type="entry name" value="PTS_IIB_sorbose-sp_subgr"/>
</dbReference>
<dbReference type="GO" id="GO:0016740">
    <property type="term" value="F:transferase activity"/>
    <property type="evidence" value="ECO:0007669"/>
    <property type="project" value="UniProtKB-KW"/>
</dbReference>
<keyword evidence="6" id="KW-0598">Phosphotransferase system</keyword>
<reference evidence="9" key="1">
    <citation type="submission" date="2022-07" db="EMBL/GenBank/DDBJ databases">
        <authorList>
            <person name="Jung M.-Y."/>
            <person name="Lee M."/>
        </authorList>
    </citation>
    <scope>NUCLEOTIDE SEQUENCE</scope>
    <source>
        <strain evidence="9">S8</strain>
    </source>
</reference>
<keyword evidence="7" id="KW-0418">Kinase</keyword>
<evidence type="ECO:0000313" key="9">
    <source>
        <dbReference type="EMBL" id="MCQ9209658.1"/>
    </source>
</evidence>
<dbReference type="EMBL" id="JANHNZ010000002">
    <property type="protein sequence ID" value="MCQ9209658.1"/>
    <property type="molecule type" value="Genomic_DNA"/>
</dbReference>
<proteinExistence type="predicted"/>
<evidence type="ECO:0000313" key="10">
    <source>
        <dbReference type="Proteomes" id="UP001059480"/>
    </source>
</evidence>
<name>A0ABT1WNB5_9LACT</name>
<dbReference type="Pfam" id="PF03830">
    <property type="entry name" value="PTSIIB_sorb"/>
    <property type="match status" value="1"/>
</dbReference>
<dbReference type="NCBIfam" id="TIGR00854">
    <property type="entry name" value="pts-sorbose"/>
    <property type="match status" value="1"/>
</dbReference>
<comment type="subcellular location">
    <subcellularLocation>
        <location evidence="1">Cytoplasm</location>
    </subcellularLocation>
</comment>
<dbReference type="CDD" id="cd00001">
    <property type="entry name" value="PTS_IIB_man"/>
    <property type="match status" value="1"/>
</dbReference>
<dbReference type="Gene3D" id="3.40.35.10">
    <property type="entry name" value="Phosphotransferase system, sorbose subfamily IIB component"/>
    <property type="match status" value="1"/>
</dbReference>
<keyword evidence="3" id="KW-0963">Cytoplasm</keyword>
<dbReference type="RefSeq" id="WP_256944765.1">
    <property type="nucleotide sequence ID" value="NZ_JANHNZ010000002.1"/>
</dbReference>
<evidence type="ECO:0000259" key="8">
    <source>
        <dbReference type="PROSITE" id="PS51101"/>
    </source>
</evidence>
<accession>A0ABT1WNB5</accession>
<dbReference type="EC" id="2.7.1.-" evidence="9"/>
<dbReference type="InterPro" id="IPR036667">
    <property type="entry name" value="PTS_IIB_sorbose-sp_sf"/>
</dbReference>
<evidence type="ECO:0000256" key="4">
    <source>
        <dbReference type="ARBA" id="ARBA00022597"/>
    </source>
</evidence>
<evidence type="ECO:0000256" key="2">
    <source>
        <dbReference type="ARBA" id="ARBA00022448"/>
    </source>
</evidence>